<dbReference type="GO" id="GO:0006606">
    <property type="term" value="P:protein import into nucleus"/>
    <property type="evidence" value="ECO:0007669"/>
    <property type="project" value="TreeGrafter"/>
</dbReference>
<evidence type="ECO:0000313" key="5">
    <source>
        <dbReference type="EMBL" id="KAF6008857.1"/>
    </source>
</evidence>
<comment type="subcellular location">
    <subcellularLocation>
        <location evidence="1">Nucleus</location>
    </subcellularLocation>
</comment>
<reference evidence="5 6" key="1">
    <citation type="journal article" date="2020" name="Appl. Microbiol. Biotechnol.">
        <title>Targeted gene deletion in Brettanomyces bruxellensis with an expression-free CRISPR-Cas9 system.</title>
        <authorList>
            <person name="Varela C."/>
            <person name="Bartel C."/>
            <person name="Onetto C."/>
            <person name="Borneman A."/>
        </authorList>
    </citation>
    <scope>NUCLEOTIDE SEQUENCE [LARGE SCALE GENOMIC DNA]</scope>
    <source>
        <strain evidence="5 6">AWRI1613</strain>
    </source>
</reference>
<dbReference type="InterPro" id="IPR016024">
    <property type="entry name" value="ARM-type_fold"/>
</dbReference>
<dbReference type="GO" id="GO:0005737">
    <property type="term" value="C:cytoplasm"/>
    <property type="evidence" value="ECO:0007669"/>
    <property type="project" value="TreeGrafter"/>
</dbReference>
<sequence length="1046" mass="119392">MSSPSIGQVVEVSPECMILLKISFELLYSPGNTPETIGNAQKTLQNIQRCPDGWKIAGELLKQPSLNCKFFGALTYTVNLNLILPKILQDDQRTGTKVQELTKNLMQQLWELFEDENVTNHGAFVIKKMLSNLALIYTVSFREWTNPLDDFMLSAISGRPIVRFGNLNSGDCNNDTLVQFIQNSSPTLIGTLFTFSQIIVEELTKRDVSHADQSELHTRVHERLFATTENAIRGILAENNSSNDQIWGIWLPCFNSWVSYASKAEFDSTARYKMTPLLRITVERMSNEPIPWKTEVPERIMDSLVEALDINSTFFVADIKNEMKALIFGTWGRQLLGLMPEVSDQFARLTILLLECDMTQLAMQIANDDSSGIFEFLLKLTDFPGLPVVEETISSDFIEFWMQMVDTLTEDTERFKALLNEDEAKLSVFNEKSRTLLNGVGQIYWRKIHIPVDENEIKGYEEEFRVFRRDVSDLFEAVYPIVRSGLYHNLGSNVLYAVDEFKNSQVQQGNENAVLNDIEASLYLINAISEDFSEENAPKDVTEDVYRLFDSGMLQLVTSYRVRGSFQYFIYTTIRFVASVSWFYGTEQGLTCLPAILNFLFDNMMNSPTYELISSRAIAEICDSCRLSLQDTLPNFKSIVTEMIENVAVDSITRERIINSYSSIIQGVRDPQIQGEYLHRLFELLLKHSSDMLARLDSLPKEQQDQAKEYLISMISCVSAIGRGMQLPDAPEDVYTDAKELETVSKYWTEDPLQIHSQILQIVKNFAMVSSQLSDNLKVAEEIEAIFKSGLTESMPGPFVFPPEVITQFISVKISTLKTFDTLPLLYDLYGKVVRANHRNMSAEYVGQTLEQIWGGFQSKVDSSDPDVVQALIGMFAAIVGSSPAMLFCNTDLLQAILAFCVQELRSKERFVLQSLELFWTKLIYLRRGNRQDTIVIRRLFNETDLGFMLMYNLLKYLLSTQRSNISYFMEIIKSIVAKYPMLAKLWMMQSLEKINTERIESGQKAICEYELFVKKIMVTRGTRAANGLIKDFWLKTNGLIDYEGR</sequence>
<proteinExistence type="inferred from homology"/>
<dbReference type="Gene3D" id="1.25.10.10">
    <property type="entry name" value="Leucine-rich Repeat Variant"/>
    <property type="match status" value="1"/>
</dbReference>
<keyword evidence="3" id="KW-0813">Transport</keyword>
<organism evidence="5 6">
    <name type="scientific">Dekkera bruxellensis</name>
    <name type="common">Brettanomyces custersii</name>
    <dbReference type="NCBI Taxonomy" id="5007"/>
    <lineage>
        <taxon>Eukaryota</taxon>
        <taxon>Fungi</taxon>
        <taxon>Dikarya</taxon>
        <taxon>Ascomycota</taxon>
        <taxon>Saccharomycotina</taxon>
        <taxon>Pichiomycetes</taxon>
        <taxon>Pichiales</taxon>
        <taxon>Pichiaceae</taxon>
        <taxon>Brettanomyces</taxon>
    </lineage>
</organism>
<dbReference type="InterPro" id="IPR051345">
    <property type="entry name" value="Importin_beta-like_NTR"/>
</dbReference>
<name>A0A8H6EST2_DEKBR</name>
<evidence type="ECO:0000313" key="6">
    <source>
        <dbReference type="Proteomes" id="UP000568158"/>
    </source>
</evidence>
<protein>
    <submittedName>
        <fullName evidence="5">Uncharacterized protein</fullName>
    </submittedName>
</protein>
<dbReference type="SUPFAM" id="SSF48371">
    <property type="entry name" value="ARM repeat"/>
    <property type="match status" value="1"/>
</dbReference>
<dbReference type="EMBL" id="JABCYN010000034">
    <property type="protein sequence ID" value="KAF6008857.1"/>
    <property type="molecule type" value="Genomic_DNA"/>
</dbReference>
<dbReference type="GO" id="GO:0005634">
    <property type="term" value="C:nucleus"/>
    <property type="evidence" value="ECO:0007669"/>
    <property type="project" value="UniProtKB-SubCell"/>
</dbReference>
<evidence type="ECO:0000256" key="3">
    <source>
        <dbReference type="ARBA" id="ARBA00022448"/>
    </source>
</evidence>
<keyword evidence="4" id="KW-0539">Nucleus</keyword>
<dbReference type="PANTHER" id="PTHR12363:SF33">
    <property type="entry name" value="IMPORTIN-13"/>
    <property type="match status" value="1"/>
</dbReference>
<dbReference type="AlphaFoldDB" id="A0A8H6EST2"/>
<evidence type="ECO:0000256" key="4">
    <source>
        <dbReference type="ARBA" id="ARBA00023242"/>
    </source>
</evidence>
<dbReference type="Proteomes" id="UP000568158">
    <property type="component" value="Unassembled WGS sequence"/>
</dbReference>
<comment type="caution">
    <text evidence="5">The sequence shown here is derived from an EMBL/GenBank/DDBJ whole genome shotgun (WGS) entry which is preliminary data.</text>
</comment>
<accession>A0A8H6EST2</accession>
<gene>
    <name evidence="5" type="ORF">HII12_004086</name>
</gene>
<evidence type="ECO:0000256" key="2">
    <source>
        <dbReference type="ARBA" id="ARBA00007991"/>
    </source>
</evidence>
<evidence type="ECO:0000256" key="1">
    <source>
        <dbReference type="ARBA" id="ARBA00004123"/>
    </source>
</evidence>
<comment type="similarity">
    <text evidence="2">Belongs to the importin beta family.</text>
</comment>
<dbReference type="PANTHER" id="PTHR12363">
    <property type="entry name" value="TRANSPORTIN 3 AND IMPORTIN 13"/>
    <property type="match status" value="1"/>
</dbReference>
<dbReference type="InterPro" id="IPR011989">
    <property type="entry name" value="ARM-like"/>
</dbReference>